<dbReference type="EMBL" id="CT573071">
    <property type="protein sequence ID" value="CAJ73509.1"/>
    <property type="molecule type" value="Genomic_DNA"/>
</dbReference>
<protein>
    <recommendedName>
        <fullName evidence="2">SbsA Ig-like domain-containing protein</fullName>
    </recommendedName>
</protein>
<organism evidence="1">
    <name type="scientific">Kuenenia stuttgartiensis</name>
    <dbReference type="NCBI Taxonomy" id="174633"/>
    <lineage>
        <taxon>Bacteria</taxon>
        <taxon>Pseudomonadati</taxon>
        <taxon>Planctomycetota</taxon>
        <taxon>Candidatus Brocadiia</taxon>
        <taxon>Candidatus Brocadiales</taxon>
        <taxon>Candidatus Brocadiaceae</taxon>
        <taxon>Candidatus Kuenenia</taxon>
    </lineage>
</organism>
<gene>
    <name evidence="1" type="ORF">kuste2758</name>
</gene>
<reference evidence="1" key="2">
    <citation type="submission" date="2006-01" db="EMBL/GenBank/DDBJ databases">
        <authorList>
            <person name="Genoscope"/>
        </authorList>
    </citation>
    <scope>NUCLEOTIDE SEQUENCE</scope>
</reference>
<reference evidence="1" key="1">
    <citation type="journal article" date="2006" name="Nature">
        <title>Deciphering the evolution and metabolism of an anammox bacterium from a community genome.</title>
        <authorList>
            <person name="Strous M."/>
            <person name="Pelletier E."/>
            <person name="Mangenot S."/>
            <person name="Rattei T."/>
            <person name="Lehner A."/>
            <person name="Taylor M.W."/>
            <person name="Horn M."/>
            <person name="Daims H."/>
            <person name="Bartol-Mavel D."/>
            <person name="Wincker P."/>
            <person name="Barbe V."/>
            <person name="Fonknechten N."/>
            <person name="Vallenet D."/>
            <person name="Segurens B."/>
            <person name="Schenowitz-Truong C."/>
            <person name="Medigue C."/>
            <person name="Collingro A."/>
            <person name="Snel B."/>
            <person name="Dutilh B.E."/>
            <person name="OpDenCamp H.J.M."/>
            <person name="vanDerDrift C."/>
            <person name="Cirpus I."/>
            <person name="vanDePas-Schoonen K.T."/>
            <person name="Harhangi H.R."/>
            <person name="vanNiftrik L."/>
            <person name="Schmid M."/>
            <person name="Keltjens J."/>
            <person name="vanDeVossenberg J."/>
            <person name="Kartal B."/>
            <person name="Meier H."/>
            <person name="Frishman D."/>
            <person name="Huynen M.A."/>
            <person name="Mewes H."/>
            <person name="Weissenbach J."/>
            <person name="Jetten M.S.M."/>
            <person name="Wagner M."/>
            <person name="LePaslier D."/>
        </authorList>
    </citation>
    <scope>NUCLEOTIDE SEQUENCE</scope>
</reference>
<name>Q1Q0I1_KUEST</name>
<proteinExistence type="predicted"/>
<accession>Q1Q0I1</accession>
<sequence length="238" mass="24925">MDGVASTNFYDAIFTPTSVLSYDTTYTAFATTKIQAANWTGTTIESNHSWSFTTESAPIVPTPTTAAAVSPTPTVLLTPTPTITSQPSPTPTVSQDVMTLSKDVAYLSGDTVIVTVADGDRNTDAGTKEILTTAIKVSGDNYYIGSDLLLDLNEDGADSGTFIATIKTCTTTSGGAGATARSNIGTVKTVQDGTVTVAYSPPSAVSVTKKLSFSNFDAPLAFSRPAYSQTNMILEIWR</sequence>
<evidence type="ECO:0008006" key="2">
    <source>
        <dbReference type="Google" id="ProtNLM"/>
    </source>
</evidence>
<dbReference type="AlphaFoldDB" id="Q1Q0I1"/>
<evidence type="ECO:0000313" key="1">
    <source>
        <dbReference type="EMBL" id="CAJ73509.1"/>
    </source>
</evidence>